<name>A0ACB9ZGF5_9PEZI</name>
<organism evidence="1 2">
    <name type="scientific">Hypoxylon rubiginosum</name>
    <dbReference type="NCBI Taxonomy" id="110542"/>
    <lineage>
        <taxon>Eukaryota</taxon>
        <taxon>Fungi</taxon>
        <taxon>Dikarya</taxon>
        <taxon>Ascomycota</taxon>
        <taxon>Pezizomycotina</taxon>
        <taxon>Sordariomycetes</taxon>
        <taxon>Xylariomycetidae</taxon>
        <taxon>Xylariales</taxon>
        <taxon>Hypoxylaceae</taxon>
        <taxon>Hypoxylon</taxon>
    </lineage>
</organism>
<proteinExistence type="predicted"/>
<gene>
    <name evidence="1" type="ORF">F4820DRAFT_145973</name>
</gene>
<protein>
    <submittedName>
        <fullName evidence="1">Uncharacterized protein</fullName>
    </submittedName>
</protein>
<dbReference type="EMBL" id="MU393422">
    <property type="protein sequence ID" value="KAI4870819.1"/>
    <property type="molecule type" value="Genomic_DNA"/>
</dbReference>
<dbReference type="Proteomes" id="UP001497700">
    <property type="component" value="Unassembled WGS sequence"/>
</dbReference>
<sequence length="694" mass="78568">MHPLHPQQYPLASPWGPQLHPQQHPAQNWYPHPQQYTQPQFPPYTLPQDFPPQGYPPQGYPPQDFPPRYPLQDHSQYQPPQYYPPQHLPQVTNTMPQSQEPPADERRLSLSSSVVTSFSASRKLKNPESKIPEPVLEYNGTKLKRPETGPSGEPLRSGRIPRVTRKNQVRPDPREWYGPPPARPESWGPKDKGGRPLFKYTECGELERGKTYTAREMRQFIYGPKSSERFAKPEPLPGVPIARGLHRQGLTLWIGWVPAQSNDRYPYDALSQKCRFKDCPEPKNTIRSGFPRVIFDERYNVDGDIIDVFHNAGYAHLFCLEKHFDLIGTMQVVNVRPDHRDFKREDNLCKLSRQFSEIQEDVDGWYQVQLKNYLKAKAIGKPREWVYEDTLGYCLVQHAIAHLPEIRAKVRESRAGADISKHLGNLETQAFLNECKRYNLTDRDGNPVENARELLKNMTKRARPGPRPRQRGTPVTPVQQLYHPDYASNFGSPESHGTPYVTPSPATCYESPMSSNMSPAPGYAWPGPDSVIQPMPVHSYQEQVPPPTVDNSAQKRTNDEALAEDRQISSQTVIQENPAKKPRLEEPGTTQTEDAPAWDAQESRVDGLPEMPPPGAGDFDSFEPFDSSQGLEPDLDLDAAFDIIDNEIPSKSPSGEQQPSVDALDSLAVEEDDLFGDGNETPDAEQPIPREDTP</sequence>
<reference evidence="1 2" key="1">
    <citation type="journal article" date="2022" name="New Phytol.">
        <title>Ecological generalism drives hyperdiversity of secondary metabolite gene clusters in xylarialean endophytes.</title>
        <authorList>
            <person name="Franco M.E.E."/>
            <person name="Wisecaver J.H."/>
            <person name="Arnold A.E."/>
            <person name="Ju Y.M."/>
            <person name="Slot J.C."/>
            <person name="Ahrendt S."/>
            <person name="Moore L.P."/>
            <person name="Eastman K.E."/>
            <person name="Scott K."/>
            <person name="Konkel Z."/>
            <person name="Mondo S.J."/>
            <person name="Kuo A."/>
            <person name="Hayes R.D."/>
            <person name="Haridas S."/>
            <person name="Andreopoulos B."/>
            <person name="Riley R."/>
            <person name="LaButti K."/>
            <person name="Pangilinan J."/>
            <person name="Lipzen A."/>
            <person name="Amirebrahimi M."/>
            <person name="Yan J."/>
            <person name="Adam C."/>
            <person name="Keymanesh K."/>
            <person name="Ng V."/>
            <person name="Louie K."/>
            <person name="Northen T."/>
            <person name="Drula E."/>
            <person name="Henrissat B."/>
            <person name="Hsieh H.M."/>
            <person name="Youens-Clark K."/>
            <person name="Lutzoni F."/>
            <person name="Miadlikowska J."/>
            <person name="Eastwood D.C."/>
            <person name="Hamelin R.C."/>
            <person name="Grigoriev I.V."/>
            <person name="U'Ren J.M."/>
        </authorList>
    </citation>
    <scope>NUCLEOTIDE SEQUENCE [LARGE SCALE GENOMIC DNA]</scope>
    <source>
        <strain evidence="1 2">CBS 119005</strain>
    </source>
</reference>
<evidence type="ECO:0000313" key="2">
    <source>
        <dbReference type="Proteomes" id="UP001497700"/>
    </source>
</evidence>
<evidence type="ECO:0000313" key="1">
    <source>
        <dbReference type="EMBL" id="KAI4870819.1"/>
    </source>
</evidence>
<accession>A0ACB9ZGF5</accession>
<keyword evidence="2" id="KW-1185">Reference proteome</keyword>
<comment type="caution">
    <text evidence="1">The sequence shown here is derived from an EMBL/GenBank/DDBJ whole genome shotgun (WGS) entry which is preliminary data.</text>
</comment>